<dbReference type="InterPro" id="IPR031966">
    <property type="entry name" value="PHF12_MRG-bd"/>
</dbReference>
<dbReference type="PROSITE" id="PS50006">
    <property type="entry name" value="FHA_DOMAIN"/>
    <property type="match status" value="1"/>
</dbReference>
<dbReference type="InterPro" id="IPR001965">
    <property type="entry name" value="Znf_PHD"/>
</dbReference>
<dbReference type="InterPro" id="IPR011011">
    <property type="entry name" value="Znf_FYVE_PHD"/>
</dbReference>
<dbReference type="SUPFAM" id="SSF49879">
    <property type="entry name" value="SMAD/FHA domain"/>
    <property type="match status" value="1"/>
</dbReference>
<evidence type="ECO:0000256" key="7">
    <source>
        <dbReference type="ARBA" id="ARBA00022771"/>
    </source>
</evidence>
<evidence type="ECO:0000313" key="20">
    <source>
        <dbReference type="EMBL" id="PVD32881.1"/>
    </source>
</evidence>
<dbReference type="GO" id="GO:0008270">
    <property type="term" value="F:zinc ion binding"/>
    <property type="evidence" value="ECO:0007669"/>
    <property type="project" value="UniProtKB-KW"/>
</dbReference>
<keyword evidence="4" id="KW-0597">Phosphoprotein</keyword>
<dbReference type="PANTHER" id="PTHR46309">
    <property type="entry name" value="PHD FINGER PROTEIN 12"/>
    <property type="match status" value="1"/>
</dbReference>
<keyword evidence="11" id="KW-0804">Transcription</keyword>
<comment type="caution">
    <text evidence="20">The sequence shown here is derived from an EMBL/GenBank/DDBJ whole genome shotgun (WGS) entry which is preliminary data.</text>
</comment>
<keyword evidence="9" id="KW-0832">Ubl conjugation</keyword>
<dbReference type="PROSITE" id="PS50016">
    <property type="entry name" value="ZF_PHD_2"/>
    <property type="match status" value="2"/>
</dbReference>
<dbReference type="Proteomes" id="UP000245119">
    <property type="component" value="Linkage Group LG4"/>
</dbReference>
<keyword evidence="21" id="KW-1185">Reference proteome</keyword>
<feature type="compositionally biased region" description="Basic and acidic residues" evidence="17">
    <location>
        <begin position="140"/>
        <end position="150"/>
    </location>
</feature>
<dbReference type="EMBL" id="PZQS01000004">
    <property type="protein sequence ID" value="PVD32881.1"/>
    <property type="molecule type" value="Genomic_DNA"/>
</dbReference>
<dbReference type="Pfam" id="PF16737">
    <property type="entry name" value="PHF12_MRG_bd"/>
    <property type="match status" value="1"/>
</dbReference>
<dbReference type="CDD" id="cd15533">
    <property type="entry name" value="PHD1_PHF12"/>
    <property type="match status" value="1"/>
</dbReference>
<dbReference type="InterPro" id="IPR019786">
    <property type="entry name" value="Zinc_finger_PHD-type_CS"/>
</dbReference>
<dbReference type="GO" id="GO:0000122">
    <property type="term" value="P:negative regulation of transcription by RNA polymerase II"/>
    <property type="evidence" value="ECO:0007669"/>
    <property type="project" value="TreeGrafter"/>
</dbReference>
<evidence type="ECO:0000256" key="15">
    <source>
        <dbReference type="ARBA" id="ARBA00076589"/>
    </source>
</evidence>
<keyword evidence="5" id="KW-0479">Metal-binding</keyword>
<evidence type="ECO:0000256" key="16">
    <source>
        <dbReference type="PROSITE-ProRule" id="PRU00146"/>
    </source>
</evidence>
<keyword evidence="12" id="KW-0539">Nucleus</keyword>
<feature type="region of interest" description="Disordered" evidence="17">
    <location>
        <begin position="106"/>
        <end position="150"/>
    </location>
</feature>
<feature type="compositionally biased region" description="Polar residues" evidence="17">
    <location>
        <begin position="469"/>
        <end position="486"/>
    </location>
</feature>
<sequence length="1000" mass="107891">MTTIEYDMDLSGGIMEQIQRLVAPPVSEETARRLRRRNRTVEHRRHGRAVNHDCCDSCKEGGDLLCCDRCPAAFHLLCHDPPLSEDDLPPGEWLCHKCKVLQVEDEDAESTSSNRSNRLKRPLSADITAEGESSTPAVPAEKKDEKEPAEKEDNAFCMLIKAARLMNPMQFELSKDIACTTPLPGSSKRVYGRNSRGASKKQAHELDNGLVPLPAKVCFICCKSCRIGPLVQCDYCPLLFHMDCLTPPLTSLPTGRWMCPNHVEHFLDEHMVRSNSLTERLKLWDRYTGMVDQDAIKLKFLSKVHRKDPPFRIKMRMPRRKMVPVPPAIKQLYANRPSLLPYPSRVSLQMQETPSVKKSTFDASPEEQEEWLAGLVSLQSSIAKFMAQKQLQSNSFLGQGVDPCRNADSSIATKPTASVAPVIHCGESDLSMMALEHPSPENVQKMTDSLMDCENTAGDDSPACDGLGSSASKGSLQLVHENSQNGPGEPLPSPSNRSSAVSLLHGNLCNSSGGGVSSDAEVLDIQKARVDVAARTRSNSADAAVTTAGIIKVSWPSGERTGNQSTSSMAGQQSSKANVLMPSGVSVQQQQGKNIVISTINKTNNTVVTKVLPGAAGQGTTSKVVLPQSMGARNNGSSPPTSILSPRVLVQPSARTTNSSPQGSTIQSNAGTSVPSPKVITVSSSSGSKSSAVPAGAKGGSNNLSSAVLNLSSVLQQWVEGNADCTPDMELSKMDEKLLHLLAWQRLQQLLPPSSPTTARASTPTMFGKKSLLNGLMTPGSSEVRPRAVLCPLTGKGQAVTMPYRTLSVGTGADMDVPLLNFGHCNYISSKHAVIFYDEMTRHFELLNYSEHGTTVDNVLYSCDFSDKPATTPHPSPVVAAVREIISKNKNNKKNSNNSTNGDSSRDRFLMSAHSQEPLRPCNCKASSWSFMGGTGAGWEGTALLNHGSYIKLGCLQFVFSIVDQHICPEPAGPPGSLTVPRAVKPEPMSLLKTHLKAAQ</sequence>
<dbReference type="OrthoDB" id="1919692at2759"/>
<evidence type="ECO:0000256" key="10">
    <source>
        <dbReference type="ARBA" id="ARBA00023015"/>
    </source>
</evidence>
<feature type="region of interest" description="Disordered" evidence="17">
    <location>
        <begin position="452"/>
        <end position="500"/>
    </location>
</feature>
<evidence type="ECO:0000256" key="6">
    <source>
        <dbReference type="ARBA" id="ARBA00022737"/>
    </source>
</evidence>
<dbReference type="InterPro" id="IPR019787">
    <property type="entry name" value="Znf_PHD-finger"/>
</dbReference>
<evidence type="ECO:0000313" key="21">
    <source>
        <dbReference type="Proteomes" id="UP000245119"/>
    </source>
</evidence>
<feature type="compositionally biased region" description="Low complexity" evidence="17">
    <location>
        <begin position="673"/>
        <end position="701"/>
    </location>
</feature>
<feature type="domain" description="PHD-type" evidence="19">
    <location>
        <begin position="52"/>
        <end position="101"/>
    </location>
</feature>
<dbReference type="Pfam" id="PF00628">
    <property type="entry name" value="PHD"/>
    <property type="match status" value="2"/>
</dbReference>
<feature type="compositionally biased region" description="Polar residues" evidence="17">
    <location>
        <begin position="653"/>
        <end position="672"/>
    </location>
</feature>
<dbReference type="FunFam" id="3.30.40.10:FF:000164">
    <property type="entry name" value="PHD finger protein 12"/>
    <property type="match status" value="1"/>
</dbReference>
<dbReference type="CDD" id="cd15534">
    <property type="entry name" value="PHD2_PHF12_Rco1"/>
    <property type="match status" value="1"/>
</dbReference>
<dbReference type="GO" id="GO:0070822">
    <property type="term" value="C:Sin3-type complex"/>
    <property type="evidence" value="ECO:0007669"/>
    <property type="project" value="TreeGrafter"/>
</dbReference>
<evidence type="ECO:0000256" key="9">
    <source>
        <dbReference type="ARBA" id="ARBA00022843"/>
    </source>
</evidence>
<dbReference type="Gene3D" id="3.30.40.10">
    <property type="entry name" value="Zinc/RING finger domain, C3HC4 (zinc finger)"/>
    <property type="match status" value="2"/>
</dbReference>
<keyword evidence="7 16" id="KW-0863">Zinc-finger</keyword>
<comment type="subcellular location">
    <subcellularLocation>
        <location evidence="1">Nucleus</location>
    </subcellularLocation>
</comment>
<dbReference type="PANTHER" id="PTHR46309:SF1">
    <property type="entry name" value="PHD FINGER PROTEIN 12"/>
    <property type="match status" value="1"/>
</dbReference>
<evidence type="ECO:0000256" key="12">
    <source>
        <dbReference type="ARBA" id="ARBA00023242"/>
    </source>
</evidence>
<evidence type="ECO:0000256" key="2">
    <source>
        <dbReference type="ARBA" id="ARBA00022491"/>
    </source>
</evidence>
<evidence type="ECO:0000256" key="5">
    <source>
        <dbReference type="ARBA" id="ARBA00022723"/>
    </source>
</evidence>
<name>A0A2T7PHI1_POMCA</name>
<dbReference type="InterPro" id="IPR000253">
    <property type="entry name" value="FHA_dom"/>
</dbReference>
<dbReference type="CDD" id="cd22703">
    <property type="entry name" value="FHA_PHF12"/>
    <property type="match status" value="1"/>
</dbReference>
<keyword evidence="3" id="KW-1017">Isopeptide bond</keyword>
<dbReference type="InterPro" id="IPR013083">
    <property type="entry name" value="Znf_RING/FYVE/PHD"/>
</dbReference>
<feature type="compositionally biased region" description="Polar residues" evidence="17">
    <location>
        <begin position="560"/>
        <end position="577"/>
    </location>
</feature>
<dbReference type="FunFam" id="3.30.40.10:FF:000154">
    <property type="entry name" value="PHD finger protein 12"/>
    <property type="match status" value="1"/>
</dbReference>
<evidence type="ECO:0000256" key="3">
    <source>
        <dbReference type="ARBA" id="ARBA00022499"/>
    </source>
</evidence>
<proteinExistence type="predicted"/>
<dbReference type="GO" id="GO:0003714">
    <property type="term" value="F:transcription corepressor activity"/>
    <property type="evidence" value="ECO:0007669"/>
    <property type="project" value="InterPro"/>
</dbReference>
<keyword evidence="10" id="KW-0805">Transcription regulation</keyword>
<dbReference type="InterPro" id="IPR042163">
    <property type="entry name" value="PHF12"/>
</dbReference>
<dbReference type="AlphaFoldDB" id="A0A2T7PHI1"/>
<dbReference type="SUPFAM" id="SSF57903">
    <property type="entry name" value="FYVE/PHD zinc finger"/>
    <property type="match status" value="2"/>
</dbReference>
<feature type="region of interest" description="Disordered" evidence="17">
    <location>
        <begin position="887"/>
        <end position="907"/>
    </location>
</feature>
<evidence type="ECO:0000256" key="4">
    <source>
        <dbReference type="ARBA" id="ARBA00022553"/>
    </source>
</evidence>
<feature type="domain" description="FHA" evidence="18">
    <location>
        <begin position="807"/>
        <end position="861"/>
    </location>
</feature>
<comment type="subunit">
    <text evidence="13">Component of SIN3 complexes. Interacts with SIN3A in a complex composed of HDAC1, SAP30 and SIN3A. Component of the SIN3B complex, which includes SIN3B, HDAC2 or HDAC1, PHF12 and MORF4L1; interacts directly with all subunits. Interacts with TLE5.</text>
</comment>
<evidence type="ECO:0000256" key="11">
    <source>
        <dbReference type="ARBA" id="ARBA00023163"/>
    </source>
</evidence>
<feature type="domain" description="PHD-type" evidence="19">
    <location>
        <begin position="215"/>
        <end position="265"/>
    </location>
</feature>
<reference evidence="20 21" key="1">
    <citation type="submission" date="2018-04" db="EMBL/GenBank/DDBJ databases">
        <title>The genome of golden apple snail Pomacea canaliculata provides insight into stress tolerance and invasive adaptation.</title>
        <authorList>
            <person name="Liu C."/>
            <person name="Liu B."/>
            <person name="Ren Y."/>
            <person name="Zhang Y."/>
            <person name="Wang H."/>
            <person name="Li S."/>
            <person name="Jiang F."/>
            <person name="Yin L."/>
            <person name="Zhang G."/>
            <person name="Qian W."/>
            <person name="Fan W."/>
        </authorList>
    </citation>
    <scope>NUCLEOTIDE SEQUENCE [LARGE SCALE GENOMIC DNA]</scope>
    <source>
        <strain evidence="20">SZHN2017</strain>
        <tissue evidence="20">Muscle</tissue>
    </source>
</reference>
<evidence type="ECO:0000256" key="13">
    <source>
        <dbReference type="ARBA" id="ARBA00065785"/>
    </source>
</evidence>
<dbReference type="STRING" id="400727.A0A2T7PHI1"/>
<organism evidence="20 21">
    <name type="scientific">Pomacea canaliculata</name>
    <name type="common">Golden apple snail</name>
    <dbReference type="NCBI Taxonomy" id="400727"/>
    <lineage>
        <taxon>Eukaryota</taxon>
        <taxon>Metazoa</taxon>
        <taxon>Spiralia</taxon>
        <taxon>Lophotrochozoa</taxon>
        <taxon>Mollusca</taxon>
        <taxon>Gastropoda</taxon>
        <taxon>Caenogastropoda</taxon>
        <taxon>Architaenioglossa</taxon>
        <taxon>Ampullarioidea</taxon>
        <taxon>Ampullariidae</taxon>
        <taxon>Pomacea</taxon>
    </lineage>
</organism>
<keyword evidence="6" id="KW-0677">Repeat</keyword>
<dbReference type="PROSITE" id="PS01359">
    <property type="entry name" value="ZF_PHD_1"/>
    <property type="match status" value="1"/>
</dbReference>
<dbReference type="SMART" id="SM00249">
    <property type="entry name" value="PHD"/>
    <property type="match status" value="2"/>
</dbReference>
<evidence type="ECO:0000259" key="18">
    <source>
        <dbReference type="PROSITE" id="PS50006"/>
    </source>
</evidence>
<evidence type="ECO:0000256" key="8">
    <source>
        <dbReference type="ARBA" id="ARBA00022833"/>
    </source>
</evidence>
<accession>A0A2T7PHI1</accession>
<dbReference type="InterPro" id="IPR008984">
    <property type="entry name" value="SMAD_FHA_dom_sf"/>
</dbReference>
<evidence type="ECO:0000256" key="17">
    <source>
        <dbReference type="SAM" id="MobiDB-lite"/>
    </source>
</evidence>
<evidence type="ECO:0000256" key="1">
    <source>
        <dbReference type="ARBA" id="ARBA00004123"/>
    </source>
</evidence>
<feature type="region of interest" description="Disordered" evidence="17">
    <location>
        <begin position="652"/>
        <end position="701"/>
    </location>
</feature>
<gene>
    <name evidence="20" type="ORF">C0Q70_08328</name>
</gene>
<feature type="region of interest" description="Disordered" evidence="17">
    <location>
        <begin position="555"/>
        <end position="577"/>
    </location>
</feature>
<keyword evidence="2" id="KW-0678">Repressor</keyword>
<keyword evidence="8" id="KW-0862">Zinc</keyword>
<evidence type="ECO:0000256" key="14">
    <source>
        <dbReference type="ARBA" id="ARBA00068755"/>
    </source>
</evidence>
<dbReference type="InterPro" id="IPR038098">
    <property type="entry name" value="PHF12_MRG-bd_sf"/>
</dbReference>
<protein>
    <recommendedName>
        <fullName evidence="14">PHD finger protein 12</fullName>
    </recommendedName>
    <alternativeName>
        <fullName evidence="15">PHD factor 1</fullName>
    </alternativeName>
</protein>
<evidence type="ECO:0000259" key="19">
    <source>
        <dbReference type="PROSITE" id="PS50016"/>
    </source>
</evidence>
<dbReference type="Gene3D" id="6.10.20.60">
    <property type="entry name" value="PHD finger protein 12"/>
    <property type="match status" value="1"/>
</dbReference>